<dbReference type="CDD" id="cd09274">
    <property type="entry name" value="RNase_HI_RT_Ty3"/>
    <property type="match status" value="1"/>
</dbReference>
<comment type="caution">
    <text evidence="3">The sequence shown here is derived from an EMBL/GenBank/DDBJ whole genome shotgun (WGS) entry which is preliminary data.</text>
</comment>
<dbReference type="GO" id="GO:0003824">
    <property type="term" value="F:catalytic activity"/>
    <property type="evidence" value="ECO:0007669"/>
    <property type="project" value="UniProtKB-KW"/>
</dbReference>
<dbReference type="PANTHER" id="PTHR37984:SF5">
    <property type="entry name" value="PROTEIN NYNRIN-LIKE"/>
    <property type="match status" value="1"/>
</dbReference>
<evidence type="ECO:0000313" key="4">
    <source>
        <dbReference type="Proteomes" id="UP000326396"/>
    </source>
</evidence>
<dbReference type="Gene3D" id="3.30.70.270">
    <property type="match status" value="1"/>
</dbReference>
<dbReference type="AlphaFoldDB" id="A0A5N6LZN4"/>
<gene>
    <name evidence="3" type="ORF">E3N88_34891</name>
</gene>
<name>A0A5N6LZN4_9ASTR</name>
<keyword evidence="1" id="KW-0511">Multifunctional enzyme</keyword>
<dbReference type="InterPro" id="IPR041577">
    <property type="entry name" value="RT_RNaseH_2"/>
</dbReference>
<sequence length="185" mass="20937">MDLSDDLGIGDMLSCYDYKPHSLDDFLIVVAQEDVKKNVNEFAQRGSLDIYFSIAKPLTNLLQKDSFQWNDDAQFACEQLKVALSTSPVLALPDFTKTFVIETDASSKGLGAVLMQDNHPLAFISKGLSMKQQVMSVYEKELLAVLMAVKHWHHYLIAKHFIIETDHKSLKYLLDQKISTPLQQT</sequence>
<protein>
    <recommendedName>
        <fullName evidence="2">Reverse transcriptase/retrotransposon-derived protein RNase H-like domain-containing protein</fullName>
    </recommendedName>
</protein>
<proteinExistence type="predicted"/>
<evidence type="ECO:0000259" key="2">
    <source>
        <dbReference type="Pfam" id="PF17919"/>
    </source>
</evidence>
<dbReference type="Proteomes" id="UP000326396">
    <property type="component" value="Linkage Group LG7"/>
</dbReference>
<dbReference type="SUPFAM" id="SSF56672">
    <property type="entry name" value="DNA/RNA polymerases"/>
    <property type="match status" value="1"/>
</dbReference>
<evidence type="ECO:0000256" key="1">
    <source>
        <dbReference type="ARBA" id="ARBA00023268"/>
    </source>
</evidence>
<feature type="domain" description="Reverse transcriptase/retrotransposon-derived protein RNase H-like" evidence="2">
    <location>
        <begin position="69"/>
        <end position="163"/>
    </location>
</feature>
<evidence type="ECO:0000313" key="3">
    <source>
        <dbReference type="EMBL" id="KAD3067011.1"/>
    </source>
</evidence>
<reference evidence="3 4" key="1">
    <citation type="submission" date="2019-05" db="EMBL/GenBank/DDBJ databases">
        <title>Mikania micrantha, genome provides insights into the molecular mechanism of rapid growth.</title>
        <authorList>
            <person name="Liu B."/>
        </authorList>
    </citation>
    <scope>NUCLEOTIDE SEQUENCE [LARGE SCALE GENOMIC DNA]</scope>
    <source>
        <strain evidence="3">NLD-2019</strain>
        <tissue evidence="3">Leaf</tissue>
    </source>
</reference>
<accession>A0A5N6LZN4</accession>
<keyword evidence="4" id="KW-1185">Reference proteome</keyword>
<dbReference type="InterPro" id="IPR043502">
    <property type="entry name" value="DNA/RNA_pol_sf"/>
</dbReference>
<organism evidence="3 4">
    <name type="scientific">Mikania micrantha</name>
    <name type="common">bitter vine</name>
    <dbReference type="NCBI Taxonomy" id="192012"/>
    <lineage>
        <taxon>Eukaryota</taxon>
        <taxon>Viridiplantae</taxon>
        <taxon>Streptophyta</taxon>
        <taxon>Embryophyta</taxon>
        <taxon>Tracheophyta</taxon>
        <taxon>Spermatophyta</taxon>
        <taxon>Magnoliopsida</taxon>
        <taxon>eudicotyledons</taxon>
        <taxon>Gunneridae</taxon>
        <taxon>Pentapetalae</taxon>
        <taxon>asterids</taxon>
        <taxon>campanulids</taxon>
        <taxon>Asterales</taxon>
        <taxon>Asteraceae</taxon>
        <taxon>Asteroideae</taxon>
        <taxon>Heliantheae alliance</taxon>
        <taxon>Eupatorieae</taxon>
        <taxon>Mikania</taxon>
    </lineage>
</organism>
<dbReference type="InterPro" id="IPR043128">
    <property type="entry name" value="Rev_trsase/Diguanyl_cyclase"/>
</dbReference>
<dbReference type="PANTHER" id="PTHR37984">
    <property type="entry name" value="PROTEIN CBG26694"/>
    <property type="match status" value="1"/>
</dbReference>
<dbReference type="FunFam" id="3.10.20.370:FF:000001">
    <property type="entry name" value="Retrovirus-related Pol polyprotein from transposon 17.6-like protein"/>
    <property type="match status" value="1"/>
</dbReference>
<dbReference type="EMBL" id="SZYD01000017">
    <property type="protein sequence ID" value="KAD3067011.1"/>
    <property type="molecule type" value="Genomic_DNA"/>
</dbReference>
<dbReference type="InterPro" id="IPR050951">
    <property type="entry name" value="Retrovirus_Pol_polyprotein"/>
</dbReference>
<dbReference type="OrthoDB" id="1931077at2759"/>
<dbReference type="Pfam" id="PF17919">
    <property type="entry name" value="RT_RNaseH_2"/>
    <property type="match status" value="1"/>
</dbReference>